<dbReference type="Pfam" id="PF00067">
    <property type="entry name" value="p450"/>
    <property type="match status" value="2"/>
</dbReference>
<keyword evidence="12" id="KW-1185">Reference proteome</keyword>
<comment type="caution">
    <text evidence="11">The sequence shown here is derived from an EMBL/GenBank/DDBJ whole genome shotgun (WGS) entry which is preliminary data.</text>
</comment>
<dbReference type="GO" id="GO:0020037">
    <property type="term" value="F:heme binding"/>
    <property type="evidence" value="ECO:0007669"/>
    <property type="project" value="InterPro"/>
</dbReference>
<dbReference type="Proteomes" id="UP001085076">
    <property type="component" value="Miscellaneous, Linkage group lg08"/>
</dbReference>
<dbReference type="GO" id="GO:0016132">
    <property type="term" value="P:brassinosteroid biosynthetic process"/>
    <property type="evidence" value="ECO:0007669"/>
    <property type="project" value="TreeGrafter"/>
</dbReference>
<keyword evidence="8 10" id="KW-0408">Iron</keyword>
<dbReference type="InterPro" id="IPR017972">
    <property type="entry name" value="Cyt_P450_CS"/>
</dbReference>
<dbReference type="Gene3D" id="1.10.630.10">
    <property type="entry name" value="Cytochrome P450"/>
    <property type="match status" value="2"/>
</dbReference>
<evidence type="ECO:0000313" key="11">
    <source>
        <dbReference type="EMBL" id="KAJ0964478.1"/>
    </source>
</evidence>
<dbReference type="PANTHER" id="PTHR24286:SF194">
    <property type="entry name" value="STEROID (22S)-HYDROXYLASE"/>
    <property type="match status" value="1"/>
</dbReference>
<comment type="subcellular location">
    <subcellularLocation>
        <location evidence="1">Membrane</location>
        <topology evidence="1">Single-pass membrane protein</topology>
    </subcellularLocation>
</comment>
<evidence type="ECO:0000256" key="2">
    <source>
        <dbReference type="ARBA" id="ARBA00010617"/>
    </source>
</evidence>
<keyword evidence="5" id="KW-0443">Lipid metabolism</keyword>
<comment type="similarity">
    <text evidence="2">Belongs to the cytochrome P450 family.</text>
</comment>
<evidence type="ECO:0008006" key="13">
    <source>
        <dbReference type="Google" id="ProtNLM"/>
    </source>
</evidence>
<dbReference type="CDD" id="cd11043">
    <property type="entry name" value="CYP90-like"/>
    <property type="match status" value="1"/>
</dbReference>
<feature type="binding site" description="axial binding residue" evidence="10">
    <location>
        <position position="839"/>
    </location>
    <ligand>
        <name>heme</name>
        <dbReference type="ChEBI" id="CHEBI:30413"/>
    </ligand>
    <ligandPart>
        <name>Fe</name>
        <dbReference type="ChEBI" id="CHEBI:18248"/>
    </ligandPart>
</feature>
<dbReference type="GO" id="GO:0005506">
    <property type="term" value="F:iron ion binding"/>
    <property type="evidence" value="ECO:0007669"/>
    <property type="project" value="InterPro"/>
</dbReference>
<dbReference type="PRINTS" id="PR00463">
    <property type="entry name" value="EP450I"/>
</dbReference>
<evidence type="ECO:0000313" key="12">
    <source>
        <dbReference type="Proteomes" id="UP001085076"/>
    </source>
</evidence>
<gene>
    <name evidence="11" type="ORF">J5N97_025616</name>
</gene>
<dbReference type="PRINTS" id="PR00385">
    <property type="entry name" value="P450"/>
</dbReference>
<dbReference type="OrthoDB" id="1879696at2759"/>
<evidence type="ECO:0000256" key="5">
    <source>
        <dbReference type="ARBA" id="ARBA00022955"/>
    </source>
</evidence>
<evidence type="ECO:0000256" key="6">
    <source>
        <dbReference type="ARBA" id="ARBA00022989"/>
    </source>
</evidence>
<dbReference type="EMBL" id="JAGGNH010000008">
    <property type="protein sequence ID" value="KAJ0964478.1"/>
    <property type="molecule type" value="Genomic_DNA"/>
</dbReference>
<keyword evidence="9" id="KW-0472">Membrane</keyword>
<proteinExistence type="inferred from homology"/>
<protein>
    <recommendedName>
        <fullName evidence="13">Cytochrome P450</fullName>
    </recommendedName>
</protein>
<dbReference type="InterPro" id="IPR002401">
    <property type="entry name" value="Cyt_P450_E_grp-I"/>
</dbReference>
<keyword evidence="4 10" id="KW-0479">Metal-binding</keyword>
<dbReference type="PANTHER" id="PTHR24286">
    <property type="entry name" value="CYTOCHROME P450 26"/>
    <property type="match status" value="1"/>
</dbReference>
<evidence type="ECO:0000256" key="8">
    <source>
        <dbReference type="ARBA" id="ARBA00023004"/>
    </source>
</evidence>
<organism evidence="11 12">
    <name type="scientific">Dioscorea zingiberensis</name>
    <dbReference type="NCBI Taxonomy" id="325984"/>
    <lineage>
        <taxon>Eukaryota</taxon>
        <taxon>Viridiplantae</taxon>
        <taxon>Streptophyta</taxon>
        <taxon>Embryophyta</taxon>
        <taxon>Tracheophyta</taxon>
        <taxon>Spermatophyta</taxon>
        <taxon>Magnoliopsida</taxon>
        <taxon>Liliopsida</taxon>
        <taxon>Dioscoreales</taxon>
        <taxon>Dioscoreaceae</taxon>
        <taxon>Dioscorea</taxon>
    </lineage>
</organism>
<dbReference type="GO" id="GO:0004497">
    <property type="term" value="F:monooxygenase activity"/>
    <property type="evidence" value="ECO:0007669"/>
    <property type="project" value="InterPro"/>
</dbReference>
<dbReference type="AlphaFoldDB" id="A0A9D5C1H4"/>
<dbReference type="GO" id="GO:0010268">
    <property type="term" value="P:brassinosteroid homeostasis"/>
    <property type="evidence" value="ECO:0007669"/>
    <property type="project" value="TreeGrafter"/>
</dbReference>
<evidence type="ECO:0000256" key="7">
    <source>
        <dbReference type="ARBA" id="ARBA00023002"/>
    </source>
</evidence>
<dbReference type="InterPro" id="IPR036396">
    <property type="entry name" value="Cyt_P450_sf"/>
</dbReference>
<evidence type="ECO:0000256" key="4">
    <source>
        <dbReference type="ARBA" id="ARBA00022723"/>
    </source>
</evidence>
<keyword evidence="6" id="KW-1133">Transmembrane helix</keyword>
<reference evidence="11" key="2">
    <citation type="journal article" date="2022" name="Hortic Res">
        <title>The genome of Dioscorea zingiberensis sheds light on the biosynthesis, origin and evolution of the medicinally important diosgenin saponins.</title>
        <authorList>
            <person name="Li Y."/>
            <person name="Tan C."/>
            <person name="Li Z."/>
            <person name="Guo J."/>
            <person name="Li S."/>
            <person name="Chen X."/>
            <person name="Wang C."/>
            <person name="Dai X."/>
            <person name="Yang H."/>
            <person name="Song W."/>
            <person name="Hou L."/>
            <person name="Xu J."/>
            <person name="Tong Z."/>
            <person name="Xu A."/>
            <person name="Yuan X."/>
            <person name="Wang W."/>
            <person name="Yang Q."/>
            <person name="Chen L."/>
            <person name="Sun Z."/>
            <person name="Wang K."/>
            <person name="Pan B."/>
            <person name="Chen J."/>
            <person name="Bao Y."/>
            <person name="Liu F."/>
            <person name="Qi X."/>
            <person name="Gang D.R."/>
            <person name="Wen J."/>
            <person name="Li J."/>
        </authorList>
    </citation>
    <scope>NUCLEOTIDE SEQUENCE</scope>
    <source>
        <strain evidence="11">Dzin_1.0</strain>
    </source>
</reference>
<evidence type="ECO:0000256" key="1">
    <source>
        <dbReference type="ARBA" id="ARBA00004167"/>
    </source>
</evidence>
<keyword evidence="3" id="KW-0812">Transmembrane</keyword>
<keyword evidence="7" id="KW-0560">Oxidoreductase</keyword>
<keyword evidence="10" id="KW-0349">Heme</keyword>
<evidence type="ECO:0000256" key="3">
    <source>
        <dbReference type="ARBA" id="ARBA00022692"/>
    </source>
</evidence>
<dbReference type="InterPro" id="IPR001128">
    <property type="entry name" value="Cyt_P450"/>
</dbReference>
<dbReference type="GO" id="GO:0016705">
    <property type="term" value="F:oxidoreductase activity, acting on paired donors, with incorporation or reduction of molecular oxygen"/>
    <property type="evidence" value="ECO:0007669"/>
    <property type="project" value="InterPro"/>
</dbReference>
<dbReference type="GO" id="GO:0016020">
    <property type="term" value="C:membrane"/>
    <property type="evidence" value="ECO:0007669"/>
    <property type="project" value="UniProtKB-SubCell"/>
</dbReference>
<accession>A0A9D5C1H4</accession>
<keyword evidence="5" id="KW-0752">Steroid biosynthesis</keyword>
<evidence type="ECO:0000256" key="10">
    <source>
        <dbReference type="PIRSR" id="PIRSR602401-1"/>
    </source>
</evidence>
<evidence type="ECO:0000256" key="9">
    <source>
        <dbReference type="ARBA" id="ARBA00023136"/>
    </source>
</evidence>
<reference evidence="11" key="1">
    <citation type="submission" date="2021-03" db="EMBL/GenBank/DDBJ databases">
        <authorList>
            <person name="Li Z."/>
            <person name="Yang C."/>
        </authorList>
    </citation>
    <scope>NUCLEOTIDE SEQUENCE</scope>
    <source>
        <strain evidence="11">Dzin_1.0</strain>
        <tissue evidence="11">Leaf</tissue>
    </source>
</reference>
<dbReference type="GO" id="GO:0016125">
    <property type="term" value="P:sterol metabolic process"/>
    <property type="evidence" value="ECO:0007669"/>
    <property type="project" value="TreeGrafter"/>
</dbReference>
<dbReference type="SUPFAM" id="SSF48264">
    <property type="entry name" value="Cytochrome P450"/>
    <property type="match status" value="2"/>
</dbReference>
<comment type="cofactor">
    <cofactor evidence="10">
        <name>heme</name>
        <dbReference type="ChEBI" id="CHEBI:30413"/>
    </cofactor>
</comment>
<name>A0A9D5C1H4_9LILI</name>
<keyword evidence="5" id="KW-0444">Lipid biosynthesis</keyword>
<sequence>MYRFWPSSERNTTLSTSGAEENIILLDVPSPPFSDSALDSLSSIMSGLIWSRLHMVCRRVVLREIAYALLEAVPQLLNSSAAFELVIGAAMFRTNVMPRVIPPITIANSEELSSEESVVVQESFDLTPQNVVARLGKIFMTNLLGKPVIISADQELNRFILKNDMRLFEPGWPSSFLHVLGKHSISVEVGDAHKRMRSIVVNFLSNERLRTVFLQHSNRVASLLLSSLEEHSIISAKDVALKFSFYVMVKEIFSMSPEEPENDKLMREYDTLVRGILSIPWNLPGSQYQQALESRKEIFKVFEQRMKERREEKKGDDLLGWVMKNTEYSKEQMFDFILHTLFAGHDTTSRAISLMIYFLEGCPQAIQQLREEHLQVSRLKNQKGKSSLTWDDYKTMEFTKCVINETLRLGNIAGFVQKKAKMDVQYGVSVFVLKYLKSNGKSSEGNKLPPGYMGLPFIGETFSFLKPHSATILGEFMDHHIARFGKIFTANILGGKKVISTDAEFNRFVLKNDKKLFEQGWPSSFVQIIGKNSLSMLAGDDHKSLRSIIFNFLNGERLWTAFLDDAEQVMSLLMSSWKDGSLISAKNEAMKFSFYIMIKEMLNVDPGEPEMDKLMREYNELIKEIAAIPLNLPGTSYWKALKSREKILKIFERKMEERERNGDENPRILERDDLLNWLMKNTAYGLEEIGDTLLQTLFGGHDTTSRAISLMVYFLDDCPRAVQQLREEHLHLVKKKEEREETKLRWDDFKAMEFTKCVINETLRLGNIAGFIYKKSSREIEFKDYVIPHGCTVITHFSAVHLDPNLFENPTHFDPWRWMGSSDIKMKNFMPFGGGPRLCPGAELSRMEMMVFLHHLLLNYSWELAEPDHPISLPFVDFPKGLPVKVHPLSYK</sequence>
<dbReference type="PROSITE" id="PS00086">
    <property type="entry name" value="CYTOCHROME_P450"/>
    <property type="match status" value="1"/>
</dbReference>